<dbReference type="KEGG" id="rul:UC8_26400"/>
<proteinExistence type="predicted"/>
<name>A0A5B9R2T3_9BACT</name>
<reference evidence="1 2" key="1">
    <citation type="submission" date="2019-08" db="EMBL/GenBank/DDBJ databases">
        <title>Deep-cultivation of Planctomycetes and their phenomic and genomic characterization uncovers novel biology.</title>
        <authorList>
            <person name="Wiegand S."/>
            <person name="Jogler M."/>
            <person name="Boedeker C."/>
            <person name="Pinto D."/>
            <person name="Vollmers J."/>
            <person name="Rivas-Marin E."/>
            <person name="Kohn T."/>
            <person name="Peeters S.H."/>
            <person name="Heuer A."/>
            <person name="Rast P."/>
            <person name="Oberbeckmann S."/>
            <person name="Bunk B."/>
            <person name="Jeske O."/>
            <person name="Meyerdierks A."/>
            <person name="Storesund J.E."/>
            <person name="Kallscheuer N."/>
            <person name="Luecker S."/>
            <person name="Lage O.M."/>
            <person name="Pohl T."/>
            <person name="Merkel B.J."/>
            <person name="Hornburger P."/>
            <person name="Mueller R.-W."/>
            <person name="Bruemmer F."/>
            <person name="Labrenz M."/>
            <person name="Spormann A.M."/>
            <person name="Op den Camp H."/>
            <person name="Overmann J."/>
            <person name="Amann R."/>
            <person name="Jetten M.S.M."/>
            <person name="Mascher T."/>
            <person name="Medema M.H."/>
            <person name="Devos D.P."/>
            <person name="Kaster A.-K."/>
            <person name="Ovreas L."/>
            <person name="Rohde M."/>
            <person name="Galperin M.Y."/>
            <person name="Jogler C."/>
        </authorList>
    </citation>
    <scope>NUCLEOTIDE SEQUENCE [LARGE SCALE GENOMIC DNA]</scope>
    <source>
        <strain evidence="1 2">UC8</strain>
    </source>
</reference>
<dbReference type="AlphaFoldDB" id="A0A5B9R2T3"/>
<dbReference type="RefSeq" id="WP_068130720.1">
    <property type="nucleotide sequence ID" value="NZ_CP042914.1"/>
</dbReference>
<protein>
    <submittedName>
        <fullName evidence="1">Uncharacterized protein</fullName>
    </submittedName>
</protein>
<dbReference type="EMBL" id="CP042914">
    <property type="protein sequence ID" value="QEG40623.1"/>
    <property type="molecule type" value="Genomic_DNA"/>
</dbReference>
<evidence type="ECO:0000313" key="1">
    <source>
        <dbReference type="EMBL" id="QEG40623.1"/>
    </source>
</evidence>
<organism evidence="1 2">
    <name type="scientific">Roseimaritima ulvae</name>
    <dbReference type="NCBI Taxonomy" id="980254"/>
    <lineage>
        <taxon>Bacteria</taxon>
        <taxon>Pseudomonadati</taxon>
        <taxon>Planctomycetota</taxon>
        <taxon>Planctomycetia</taxon>
        <taxon>Pirellulales</taxon>
        <taxon>Pirellulaceae</taxon>
        <taxon>Roseimaritima</taxon>
    </lineage>
</organism>
<dbReference type="OrthoDB" id="285961at2"/>
<sequence length="916" mass="99294">MLQPTKRLVRLSPNPPAGSLRPAGTLPLRWLVAVLAVIGCLALARPLDAQLFDALERLPLQWQLAENDCRAKLLKHQIDPTGGHDRGPCEAVTLAATHGTRLLLEYRISPSHVLDELQASLWVRSAQPGPRIGMRVRYPYVHDPQSGRTVSAIVFGTAHRRAGKWDQLRIDNLPKRLREKEAAIRIEHGADADLRGRFVDAVLLDVYNQPGMMTIRVDDLSVDQMVPVGSVGVAARPSLPDPANGLASRTGNPLSSGAGMPQAAGFAVDTITRIVEYHGEPLSYLRTLGFDAVLLPAAPTAEILREASRARILIYAPPPSAPNPDWETLLEPVAAWYLGTSQDQARLPAVQREIARLAALPGRWQRPTVIAPAEAWSEYAAMVPALVYDLPPTTLGLQPGEEQDYLADMRRRTKQSVQVAVGVQTSPPSPLVQQLNAFANHVGASPVDDYGWHGLWLQSMRALQQSPQAIVFRSSGSLASGLPVDQKRALAVGFINRMIESVSPLVARAAAAGPMICPTGNYDVQRLNLGVTDLLIATTQSDSPQNVSTGEEDLLQIRLPSTMAHRFAWRLTGMTAERLDVAQTPQGPALQITDPDAAELILLSDDPSLGHRISTRLARLAMPAALDRWQLTSEAVFQIRTDWDSLVAARMVPPTAIPTGLLTGAANTLVAGEPLYRGGDGPAALRLARRADTWMMRSRDRMLANWTPPAGLQTSFPALLAPGAIPLQVSLSAQTQSGSWSRNLLPIGAFRSPTALAHSGWSHDRRIQSTSRSEVEVLSAMDEGQASRLRVEVVSNTDAPLPGGYAGTAVRVRSPAVDCPPDRLLRITARVRTLGFGGPFQGVLVYDSLGGPELGTLVRGADRWQRIEIYRHTAGPTPLQVMFEVIGAGEAMIEDVSVNIWDERSPDVRQLRPISP</sequence>
<accession>A0A5B9R2T3</accession>
<dbReference type="Proteomes" id="UP000325286">
    <property type="component" value="Chromosome"/>
</dbReference>
<keyword evidence="2" id="KW-1185">Reference proteome</keyword>
<gene>
    <name evidence="1" type="ORF">UC8_26400</name>
</gene>
<evidence type="ECO:0000313" key="2">
    <source>
        <dbReference type="Proteomes" id="UP000325286"/>
    </source>
</evidence>